<dbReference type="OrthoDB" id="8901262at2"/>
<name>A0A1W1ZJ61_9SPHI</name>
<evidence type="ECO:0000313" key="2">
    <source>
        <dbReference type="Proteomes" id="UP000192756"/>
    </source>
</evidence>
<dbReference type="Proteomes" id="UP000192756">
    <property type="component" value="Unassembled WGS sequence"/>
</dbReference>
<accession>A0A1W1ZJ61</accession>
<dbReference type="GO" id="GO:0005509">
    <property type="term" value="F:calcium ion binding"/>
    <property type="evidence" value="ECO:0007669"/>
    <property type="project" value="InterPro"/>
</dbReference>
<dbReference type="RefSeq" id="WP_084237084.1">
    <property type="nucleotide sequence ID" value="NZ_FWXT01000001.1"/>
</dbReference>
<dbReference type="EMBL" id="FWXT01000001">
    <property type="protein sequence ID" value="SMC48549.1"/>
    <property type="molecule type" value="Genomic_DNA"/>
</dbReference>
<organism evidence="1 2">
    <name type="scientific">Pedobacter africanus</name>
    <dbReference type="NCBI Taxonomy" id="151894"/>
    <lineage>
        <taxon>Bacteria</taxon>
        <taxon>Pseudomonadati</taxon>
        <taxon>Bacteroidota</taxon>
        <taxon>Sphingobacteriia</taxon>
        <taxon>Sphingobacteriales</taxon>
        <taxon>Sphingobacteriaceae</taxon>
        <taxon>Pedobacter</taxon>
    </lineage>
</organism>
<dbReference type="GO" id="GO:0016020">
    <property type="term" value="C:membrane"/>
    <property type="evidence" value="ECO:0007669"/>
    <property type="project" value="InterPro"/>
</dbReference>
<keyword evidence="2" id="KW-1185">Reference proteome</keyword>
<protein>
    <submittedName>
        <fullName evidence="1">Putative Ig domain-containing protein</fullName>
    </submittedName>
</protein>
<dbReference type="Gene3D" id="2.60.40.10">
    <property type="entry name" value="Immunoglobulins"/>
    <property type="match status" value="1"/>
</dbReference>
<reference evidence="2" key="1">
    <citation type="submission" date="2017-04" db="EMBL/GenBank/DDBJ databases">
        <authorList>
            <person name="Varghese N."/>
            <person name="Submissions S."/>
        </authorList>
    </citation>
    <scope>NUCLEOTIDE SEQUENCE [LARGE SCALE GENOMIC DNA]</scope>
    <source>
        <strain evidence="2">DSM 12126</strain>
    </source>
</reference>
<proteinExistence type="predicted"/>
<dbReference type="STRING" id="151894.SAMN04488524_0781"/>
<sequence>MPGVTAGIAYSQNLSTSGSVAPYTYSIQSGALPIGLAFSSAGVFSGTPTAKGTYTFTVRSTDSSVGSGPYSTDKTYSISVAGKTQVITMAATATASYGDADLVPGASSDSGLPVTYTSGDPAIATIVAGKVRI</sequence>
<gene>
    <name evidence="1" type="ORF">SAMN04488524_0781</name>
</gene>
<dbReference type="AlphaFoldDB" id="A0A1W1ZJ61"/>
<dbReference type="SUPFAM" id="SSF49313">
    <property type="entry name" value="Cadherin-like"/>
    <property type="match status" value="1"/>
</dbReference>
<evidence type="ECO:0000313" key="1">
    <source>
        <dbReference type="EMBL" id="SMC48549.1"/>
    </source>
</evidence>
<dbReference type="InterPro" id="IPR015919">
    <property type="entry name" value="Cadherin-like_sf"/>
</dbReference>
<dbReference type="Pfam" id="PF05345">
    <property type="entry name" value="He_PIG"/>
    <property type="match status" value="1"/>
</dbReference>
<dbReference type="InterPro" id="IPR013783">
    <property type="entry name" value="Ig-like_fold"/>
</dbReference>